<proteinExistence type="predicted"/>
<evidence type="ECO:0000256" key="6">
    <source>
        <dbReference type="SAM" id="Phobius"/>
    </source>
</evidence>
<evidence type="ECO:0000313" key="8">
    <source>
        <dbReference type="EMBL" id="RYO83337.1"/>
    </source>
</evidence>
<feature type="transmembrane region" description="Helical" evidence="6">
    <location>
        <begin position="99"/>
        <end position="121"/>
    </location>
</feature>
<evidence type="ECO:0000256" key="3">
    <source>
        <dbReference type="ARBA" id="ARBA00022989"/>
    </source>
</evidence>
<dbReference type="InterPro" id="IPR011701">
    <property type="entry name" value="MFS"/>
</dbReference>
<dbReference type="Gene3D" id="1.20.1720.10">
    <property type="entry name" value="Multidrug resistance protein D"/>
    <property type="match status" value="1"/>
</dbReference>
<keyword evidence="9" id="KW-1185">Reference proteome</keyword>
<dbReference type="InterPro" id="IPR020846">
    <property type="entry name" value="MFS_dom"/>
</dbReference>
<feature type="transmembrane region" description="Helical" evidence="6">
    <location>
        <begin position="65"/>
        <end position="93"/>
    </location>
</feature>
<evidence type="ECO:0000313" key="9">
    <source>
        <dbReference type="Proteomes" id="UP000294003"/>
    </source>
</evidence>
<sequence>MKGDDHGKTGNLGYPASQQSVTGPVRIASDGEKAQTNEGSPPTPLHASSQERGVGDMTYLHGLRFWAASALLAILFFLVSMEISVVTTALVAITDDLGGFQSVSWVLSSYLLGYVSVVILVAKFSDIFGRKQLLVSCIFIFTALSGGCAAAQSMTQL</sequence>
<dbReference type="InterPro" id="IPR005829">
    <property type="entry name" value="Sugar_transporter_CS"/>
</dbReference>
<dbReference type="Pfam" id="PF07690">
    <property type="entry name" value="MFS_1"/>
    <property type="match status" value="1"/>
</dbReference>
<organism evidence="8 9">
    <name type="scientific">Monosporascus cannonballus</name>
    <dbReference type="NCBI Taxonomy" id="155416"/>
    <lineage>
        <taxon>Eukaryota</taxon>
        <taxon>Fungi</taxon>
        <taxon>Dikarya</taxon>
        <taxon>Ascomycota</taxon>
        <taxon>Pezizomycotina</taxon>
        <taxon>Sordariomycetes</taxon>
        <taxon>Xylariomycetidae</taxon>
        <taxon>Xylariales</taxon>
        <taxon>Xylariales incertae sedis</taxon>
        <taxon>Monosporascus</taxon>
    </lineage>
</organism>
<accession>A0ABY0H2S8</accession>
<feature type="compositionally biased region" description="Polar residues" evidence="5">
    <location>
        <begin position="36"/>
        <end position="50"/>
    </location>
</feature>
<dbReference type="SUPFAM" id="SSF103473">
    <property type="entry name" value="MFS general substrate transporter"/>
    <property type="match status" value="1"/>
</dbReference>
<evidence type="ECO:0000256" key="1">
    <source>
        <dbReference type="ARBA" id="ARBA00004141"/>
    </source>
</evidence>
<keyword evidence="2 6" id="KW-0812">Transmembrane</keyword>
<evidence type="ECO:0000259" key="7">
    <source>
        <dbReference type="PROSITE" id="PS50850"/>
    </source>
</evidence>
<feature type="domain" description="Major facilitator superfamily (MFS) profile" evidence="7">
    <location>
        <begin position="68"/>
        <end position="157"/>
    </location>
</feature>
<keyword evidence="3 6" id="KW-1133">Transmembrane helix</keyword>
<reference evidence="8 9" key="1">
    <citation type="submission" date="2018-06" db="EMBL/GenBank/DDBJ databases">
        <title>Complete Genomes of Monosporascus.</title>
        <authorList>
            <person name="Robinson A.J."/>
            <person name="Natvig D.O."/>
        </authorList>
    </citation>
    <scope>NUCLEOTIDE SEQUENCE [LARGE SCALE GENOMIC DNA]</scope>
    <source>
        <strain evidence="8 9">CBS 609.92</strain>
    </source>
</reference>
<dbReference type="PANTHER" id="PTHR23501">
    <property type="entry name" value="MAJOR FACILITATOR SUPERFAMILY"/>
    <property type="match status" value="1"/>
</dbReference>
<keyword evidence="4 6" id="KW-0472">Membrane</keyword>
<dbReference type="PROSITE" id="PS00216">
    <property type="entry name" value="SUGAR_TRANSPORT_1"/>
    <property type="match status" value="1"/>
</dbReference>
<protein>
    <recommendedName>
        <fullName evidence="7">Major facilitator superfamily (MFS) profile domain-containing protein</fullName>
    </recommendedName>
</protein>
<dbReference type="PANTHER" id="PTHR23501:SF43">
    <property type="entry name" value="MULTIDRUG TRANSPORTER, PUTATIVE (AFU_ORTHOLOGUE AFUA_6G03040)-RELATED"/>
    <property type="match status" value="1"/>
</dbReference>
<dbReference type="Proteomes" id="UP000294003">
    <property type="component" value="Unassembled WGS sequence"/>
</dbReference>
<evidence type="ECO:0000256" key="5">
    <source>
        <dbReference type="SAM" id="MobiDB-lite"/>
    </source>
</evidence>
<feature type="region of interest" description="Disordered" evidence="5">
    <location>
        <begin position="31"/>
        <end position="50"/>
    </location>
</feature>
<name>A0ABY0H2S8_9PEZI</name>
<comment type="subcellular location">
    <subcellularLocation>
        <location evidence="1">Membrane</location>
        <topology evidence="1">Multi-pass membrane protein</topology>
    </subcellularLocation>
</comment>
<dbReference type="PROSITE" id="PS50850">
    <property type="entry name" value="MFS"/>
    <property type="match status" value="1"/>
</dbReference>
<dbReference type="InterPro" id="IPR036259">
    <property type="entry name" value="MFS_trans_sf"/>
</dbReference>
<evidence type="ECO:0000256" key="2">
    <source>
        <dbReference type="ARBA" id="ARBA00022692"/>
    </source>
</evidence>
<feature type="transmembrane region" description="Helical" evidence="6">
    <location>
        <begin position="133"/>
        <end position="154"/>
    </location>
</feature>
<gene>
    <name evidence="8" type="ORF">DL762_006185</name>
</gene>
<comment type="caution">
    <text evidence="8">The sequence shown here is derived from an EMBL/GenBank/DDBJ whole genome shotgun (WGS) entry which is preliminary data.</text>
</comment>
<evidence type="ECO:0000256" key="4">
    <source>
        <dbReference type="ARBA" id="ARBA00023136"/>
    </source>
</evidence>
<dbReference type="EMBL" id="QJNS01000191">
    <property type="protein sequence ID" value="RYO83337.1"/>
    <property type="molecule type" value="Genomic_DNA"/>
</dbReference>